<proteinExistence type="predicted"/>
<reference evidence="2" key="1">
    <citation type="journal article" date="2021" name="BMC Genomics">
        <title>Chromosome-level genome assembly and manually-curated proteome of model necrotroph Parastagonospora nodorum Sn15 reveals a genome-wide trove of candidate effector homologs, and redundancy of virulence-related functions within an accessory chromosome.</title>
        <authorList>
            <person name="Bertazzoni S."/>
            <person name="Jones D.A.B."/>
            <person name="Phan H.T."/>
            <person name="Tan K.-C."/>
            <person name="Hane J.K."/>
        </authorList>
    </citation>
    <scope>NUCLEOTIDE SEQUENCE [LARGE SCALE GENOMIC DNA]</scope>
    <source>
        <strain evidence="2">SN15 / ATCC MYA-4574 / FGSC 10173)</strain>
    </source>
</reference>
<sequence length="219" mass="24812">MATNHSDAQLQISLRNQQQSPLLRLPAELRNQIYEHVCRGVRLRPGSGNVHYRNILDPDAVIIPVTHMLLVCRQIHNEAALYPLSFAEIQLWKREGFQQFLNTLSERQRNAIHTVHTGTLTFIDSADDMKLFWLLLPTSQYVSLEDYMPLTRLAGLQRVEVTVNHMAIYWSGTLASTDAQMLTSIKLAVKHLGARPGVKVSFKFKTPDDKVVVLSGVLD</sequence>
<evidence type="ECO:0000313" key="2">
    <source>
        <dbReference type="Proteomes" id="UP000663193"/>
    </source>
</evidence>
<dbReference type="PANTHER" id="PTHR38790:SF4">
    <property type="entry name" value="2EXR DOMAIN-CONTAINING PROTEIN"/>
    <property type="match status" value="1"/>
</dbReference>
<dbReference type="EMBL" id="CP069030">
    <property type="protein sequence ID" value="QRC98616.1"/>
    <property type="molecule type" value="Genomic_DNA"/>
</dbReference>
<gene>
    <name evidence="1" type="ORF">JI435_435910</name>
</gene>
<dbReference type="PANTHER" id="PTHR38790">
    <property type="entry name" value="2EXR DOMAIN-CONTAINING PROTEIN-RELATED"/>
    <property type="match status" value="1"/>
</dbReference>
<dbReference type="Proteomes" id="UP000663193">
    <property type="component" value="Chromosome 8"/>
</dbReference>
<protein>
    <submittedName>
        <fullName evidence="1">Uncharacterized protein</fullName>
    </submittedName>
</protein>
<dbReference type="AlphaFoldDB" id="A0A7U2F525"/>
<accession>A0A7U2F525</accession>
<organism evidence="1 2">
    <name type="scientific">Phaeosphaeria nodorum (strain SN15 / ATCC MYA-4574 / FGSC 10173)</name>
    <name type="common">Glume blotch fungus</name>
    <name type="synonym">Parastagonospora nodorum</name>
    <dbReference type="NCBI Taxonomy" id="321614"/>
    <lineage>
        <taxon>Eukaryota</taxon>
        <taxon>Fungi</taxon>
        <taxon>Dikarya</taxon>
        <taxon>Ascomycota</taxon>
        <taxon>Pezizomycotina</taxon>
        <taxon>Dothideomycetes</taxon>
        <taxon>Pleosporomycetidae</taxon>
        <taxon>Pleosporales</taxon>
        <taxon>Pleosporineae</taxon>
        <taxon>Phaeosphaeriaceae</taxon>
        <taxon>Parastagonospora</taxon>
    </lineage>
</organism>
<keyword evidence="2" id="KW-1185">Reference proteome</keyword>
<name>A0A7U2F525_PHANO</name>
<evidence type="ECO:0000313" key="1">
    <source>
        <dbReference type="EMBL" id="QRC98616.1"/>
    </source>
</evidence>
<dbReference type="VEuPathDB" id="FungiDB:JI435_435910"/>
<dbReference type="OrthoDB" id="5413827at2759"/>